<protein>
    <submittedName>
        <fullName evidence="1">NAD(P)-binding protein</fullName>
    </submittedName>
</protein>
<reference evidence="1" key="2">
    <citation type="journal article" date="2020" name="Nat. Commun.">
        <title>Large-scale genome sequencing of mycorrhizal fungi provides insights into the early evolution of symbiotic traits.</title>
        <authorList>
            <person name="Miyauchi S."/>
            <person name="Kiss E."/>
            <person name="Kuo A."/>
            <person name="Drula E."/>
            <person name="Kohler A."/>
            <person name="Sanchez-Garcia M."/>
            <person name="Morin E."/>
            <person name="Andreopoulos B."/>
            <person name="Barry K.W."/>
            <person name="Bonito G."/>
            <person name="Buee M."/>
            <person name="Carver A."/>
            <person name="Chen C."/>
            <person name="Cichocki N."/>
            <person name="Clum A."/>
            <person name="Culley D."/>
            <person name="Crous P.W."/>
            <person name="Fauchery L."/>
            <person name="Girlanda M."/>
            <person name="Hayes R.D."/>
            <person name="Keri Z."/>
            <person name="LaButti K."/>
            <person name="Lipzen A."/>
            <person name="Lombard V."/>
            <person name="Magnuson J."/>
            <person name="Maillard F."/>
            <person name="Murat C."/>
            <person name="Nolan M."/>
            <person name="Ohm R.A."/>
            <person name="Pangilinan J."/>
            <person name="Pereira M.F."/>
            <person name="Perotto S."/>
            <person name="Peter M."/>
            <person name="Pfister S."/>
            <person name="Riley R."/>
            <person name="Sitrit Y."/>
            <person name="Stielow J.B."/>
            <person name="Szollosi G."/>
            <person name="Zifcakova L."/>
            <person name="Stursova M."/>
            <person name="Spatafora J.W."/>
            <person name="Tedersoo L."/>
            <person name="Vaario L.M."/>
            <person name="Yamada A."/>
            <person name="Yan M."/>
            <person name="Wang P."/>
            <person name="Xu J."/>
            <person name="Bruns T."/>
            <person name="Baldrian P."/>
            <person name="Vilgalys R."/>
            <person name="Dunand C."/>
            <person name="Henrissat B."/>
            <person name="Grigoriev I.V."/>
            <person name="Hibbett D."/>
            <person name="Nagy L.G."/>
            <person name="Martin F.M."/>
        </authorList>
    </citation>
    <scope>NUCLEOTIDE SEQUENCE</scope>
    <source>
        <strain evidence="1">P2</strain>
    </source>
</reference>
<organism evidence="1 2">
    <name type="scientific">Thelephora ganbajun</name>
    <name type="common">Ganba fungus</name>
    <dbReference type="NCBI Taxonomy" id="370292"/>
    <lineage>
        <taxon>Eukaryota</taxon>
        <taxon>Fungi</taxon>
        <taxon>Dikarya</taxon>
        <taxon>Basidiomycota</taxon>
        <taxon>Agaricomycotina</taxon>
        <taxon>Agaricomycetes</taxon>
        <taxon>Thelephorales</taxon>
        <taxon>Thelephoraceae</taxon>
        <taxon>Thelephora</taxon>
    </lineage>
</organism>
<proteinExistence type="predicted"/>
<sequence length="406" mass="43960">MNLPKTEAENPPLWAAVEVVISGARRHSGHVAGVRSQIPVISQLRAVVYESNGNPASVLSVVTYPAPPKPTGSSVTVKHLLSPVNPSDINAVEGVYPHQPRARQLNVNGQERTLHIPGNEGLGEITDVGEGVKGLSKGDWVVFGKGQSGTWSSGQILEEGDVIKVDRETGISAVNAATLVVNPTTAYNMLSEFVDLRPGDWVVQNGANSAVGQAVITLAKLRGLNTINLIRKRDEFSDVEKYLKSLGATYVITYDDLEDKFISGRVKEWTGGKDIRLLLNCVGGKSTTRMLRLAGKNAHVVTYGAMAKEALSFPPSVFIFNNLTAHGFWQTEWYKQKSPQERARVTAELVKYMATGKFKEPIHEIVKIDGTLSDEEATEIVRGVMNRVASGSGGKKVLLQVDPVLS</sequence>
<keyword evidence="2" id="KW-1185">Reference proteome</keyword>
<dbReference type="Proteomes" id="UP000886501">
    <property type="component" value="Unassembled WGS sequence"/>
</dbReference>
<reference evidence="1" key="1">
    <citation type="submission" date="2019-10" db="EMBL/GenBank/DDBJ databases">
        <authorList>
            <consortium name="DOE Joint Genome Institute"/>
            <person name="Kuo A."/>
            <person name="Miyauchi S."/>
            <person name="Kiss E."/>
            <person name="Drula E."/>
            <person name="Kohler A."/>
            <person name="Sanchez-Garcia M."/>
            <person name="Andreopoulos B."/>
            <person name="Barry K.W."/>
            <person name="Bonito G."/>
            <person name="Buee M."/>
            <person name="Carver A."/>
            <person name="Chen C."/>
            <person name="Cichocki N."/>
            <person name="Clum A."/>
            <person name="Culley D."/>
            <person name="Crous P.W."/>
            <person name="Fauchery L."/>
            <person name="Girlanda M."/>
            <person name="Hayes R."/>
            <person name="Keri Z."/>
            <person name="Labutti K."/>
            <person name="Lipzen A."/>
            <person name="Lombard V."/>
            <person name="Magnuson J."/>
            <person name="Maillard F."/>
            <person name="Morin E."/>
            <person name="Murat C."/>
            <person name="Nolan M."/>
            <person name="Ohm R."/>
            <person name="Pangilinan J."/>
            <person name="Pereira M."/>
            <person name="Perotto S."/>
            <person name="Peter M."/>
            <person name="Riley R."/>
            <person name="Sitrit Y."/>
            <person name="Stielow B."/>
            <person name="Szollosi G."/>
            <person name="Zifcakova L."/>
            <person name="Stursova M."/>
            <person name="Spatafora J.W."/>
            <person name="Tedersoo L."/>
            <person name="Vaario L.-M."/>
            <person name="Yamada A."/>
            <person name="Yan M."/>
            <person name="Wang P."/>
            <person name="Xu J."/>
            <person name="Bruns T."/>
            <person name="Baldrian P."/>
            <person name="Vilgalys R."/>
            <person name="Henrissat B."/>
            <person name="Grigoriev I.V."/>
            <person name="Hibbett D."/>
            <person name="Nagy L.G."/>
            <person name="Martin F.M."/>
        </authorList>
    </citation>
    <scope>NUCLEOTIDE SEQUENCE</scope>
    <source>
        <strain evidence="1">P2</strain>
    </source>
</reference>
<evidence type="ECO:0000313" key="2">
    <source>
        <dbReference type="Proteomes" id="UP000886501"/>
    </source>
</evidence>
<comment type="caution">
    <text evidence="1">The sequence shown here is derived from an EMBL/GenBank/DDBJ whole genome shotgun (WGS) entry which is preliminary data.</text>
</comment>
<evidence type="ECO:0000313" key="1">
    <source>
        <dbReference type="EMBL" id="KAF9649848.1"/>
    </source>
</evidence>
<name>A0ACB6ZK70_THEGA</name>
<gene>
    <name evidence="1" type="ORF">BDM02DRAFT_3227915</name>
</gene>
<dbReference type="EMBL" id="MU117992">
    <property type="protein sequence ID" value="KAF9649848.1"/>
    <property type="molecule type" value="Genomic_DNA"/>
</dbReference>
<accession>A0ACB6ZK70</accession>